<gene>
    <name evidence="3" type="ORF">DFR67_10936</name>
</gene>
<evidence type="ECO:0000256" key="1">
    <source>
        <dbReference type="SAM" id="MobiDB-lite"/>
    </source>
</evidence>
<proteinExistence type="predicted"/>
<name>A0A318RZ58_WILLI</name>
<dbReference type="RefSeq" id="WP_110470472.1">
    <property type="nucleotide sequence ID" value="NZ_QJSP01000009.1"/>
</dbReference>
<keyword evidence="2" id="KW-1133">Transmembrane helix</keyword>
<evidence type="ECO:0000313" key="4">
    <source>
        <dbReference type="Proteomes" id="UP000247591"/>
    </source>
</evidence>
<feature type="compositionally biased region" description="Basic and acidic residues" evidence="1">
    <location>
        <begin position="61"/>
        <end position="80"/>
    </location>
</feature>
<feature type="region of interest" description="Disordered" evidence="1">
    <location>
        <begin position="54"/>
        <end position="139"/>
    </location>
</feature>
<dbReference type="Proteomes" id="UP000247591">
    <property type="component" value="Unassembled WGS sequence"/>
</dbReference>
<sequence length="139" mass="14609">MLVLALGATLVGFVLLVGALFSGLLWLAIACIVVCVIGVGFLIADLLGIGRPTGETSHLAAGDDGRSQEHVGEVRDRSGESDLEEDSEPESGLQPESGPKPGPGSQPESDNEVTRRIPRISRHGGDDPPTEEIRFDKPS</sequence>
<accession>A0A318RZ58</accession>
<evidence type="ECO:0000256" key="2">
    <source>
        <dbReference type="SAM" id="Phobius"/>
    </source>
</evidence>
<evidence type="ECO:0000313" key="3">
    <source>
        <dbReference type="EMBL" id="PYE15808.1"/>
    </source>
</evidence>
<dbReference type="AlphaFoldDB" id="A0A318RZ58"/>
<keyword evidence="4" id="KW-1185">Reference proteome</keyword>
<feature type="transmembrane region" description="Helical" evidence="2">
    <location>
        <begin position="26"/>
        <end position="47"/>
    </location>
</feature>
<comment type="caution">
    <text evidence="3">The sequence shown here is derived from an EMBL/GenBank/DDBJ whole genome shotgun (WGS) entry which is preliminary data.</text>
</comment>
<keyword evidence="2" id="KW-0472">Membrane</keyword>
<keyword evidence="2" id="KW-0812">Transmembrane</keyword>
<reference evidence="3 4" key="1">
    <citation type="submission" date="2018-06" db="EMBL/GenBank/DDBJ databases">
        <title>Genomic Encyclopedia of Type Strains, Phase IV (KMG-IV): sequencing the most valuable type-strain genomes for metagenomic binning, comparative biology and taxonomic classification.</title>
        <authorList>
            <person name="Goeker M."/>
        </authorList>
    </citation>
    <scope>NUCLEOTIDE SEQUENCE [LARGE SCALE GENOMIC DNA]</scope>
    <source>
        <strain evidence="3 4">DSM 45521</strain>
    </source>
</reference>
<protein>
    <submittedName>
        <fullName evidence="3">Uncharacterized protein</fullName>
    </submittedName>
</protein>
<feature type="compositionally biased region" description="Basic and acidic residues" evidence="1">
    <location>
        <begin position="123"/>
        <end position="139"/>
    </location>
</feature>
<dbReference type="OrthoDB" id="9932501at2"/>
<dbReference type="EMBL" id="QJSP01000009">
    <property type="protein sequence ID" value="PYE15808.1"/>
    <property type="molecule type" value="Genomic_DNA"/>
</dbReference>
<organism evidence="3 4">
    <name type="scientific">Williamsia limnetica</name>
    <dbReference type="NCBI Taxonomy" id="882452"/>
    <lineage>
        <taxon>Bacteria</taxon>
        <taxon>Bacillati</taxon>
        <taxon>Actinomycetota</taxon>
        <taxon>Actinomycetes</taxon>
        <taxon>Mycobacteriales</taxon>
        <taxon>Nocardiaceae</taxon>
        <taxon>Williamsia</taxon>
    </lineage>
</organism>